<dbReference type="Proteomes" id="UP000681722">
    <property type="component" value="Unassembled WGS sequence"/>
</dbReference>
<gene>
    <name evidence="2" type="ORF">GPM918_LOCUS13578</name>
    <name evidence="1" type="ORF">OVA965_LOCUS3351</name>
    <name evidence="4" type="ORF">SRO942_LOCUS13578</name>
    <name evidence="3" type="ORF">TMI583_LOCUS3350</name>
</gene>
<evidence type="ECO:0000313" key="2">
    <source>
        <dbReference type="EMBL" id="CAF0997509.1"/>
    </source>
</evidence>
<proteinExistence type="predicted"/>
<keyword evidence="5" id="KW-1185">Reference proteome</keyword>
<evidence type="ECO:0000313" key="5">
    <source>
        <dbReference type="Proteomes" id="UP000663829"/>
    </source>
</evidence>
<dbReference type="Proteomes" id="UP000682733">
    <property type="component" value="Unassembled WGS sequence"/>
</dbReference>
<comment type="caution">
    <text evidence="2">The sequence shown here is derived from an EMBL/GenBank/DDBJ whole genome shotgun (WGS) entry which is preliminary data.</text>
</comment>
<reference evidence="2" key="1">
    <citation type="submission" date="2021-02" db="EMBL/GenBank/DDBJ databases">
        <authorList>
            <person name="Nowell W R."/>
        </authorList>
    </citation>
    <scope>NUCLEOTIDE SEQUENCE</scope>
</reference>
<evidence type="ECO:0000313" key="1">
    <source>
        <dbReference type="EMBL" id="CAF0776158.1"/>
    </source>
</evidence>
<organism evidence="2 5">
    <name type="scientific">Didymodactylos carnosus</name>
    <dbReference type="NCBI Taxonomy" id="1234261"/>
    <lineage>
        <taxon>Eukaryota</taxon>
        <taxon>Metazoa</taxon>
        <taxon>Spiralia</taxon>
        <taxon>Gnathifera</taxon>
        <taxon>Rotifera</taxon>
        <taxon>Eurotatoria</taxon>
        <taxon>Bdelloidea</taxon>
        <taxon>Philodinida</taxon>
        <taxon>Philodinidae</taxon>
        <taxon>Didymodactylos</taxon>
    </lineage>
</organism>
<dbReference type="EMBL" id="CAJOBA010000798">
    <property type="protein sequence ID" value="CAF3557371.1"/>
    <property type="molecule type" value="Genomic_DNA"/>
</dbReference>
<accession>A0A814GJT5</accession>
<dbReference type="Proteomes" id="UP000663829">
    <property type="component" value="Unassembled WGS sequence"/>
</dbReference>
<name>A0A814GJT5_9BILA</name>
<dbReference type="EMBL" id="CAJNOQ010003141">
    <property type="protein sequence ID" value="CAF0997509.1"/>
    <property type="molecule type" value="Genomic_DNA"/>
</dbReference>
<evidence type="ECO:0000313" key="3">
    <source>
        <dbReference type="EMBL" id="CAF3557371.1"/>
    </source>
</evidence>
<dbReference type="AlphaFoldDB" id="A0A814GJT5"/>
<dbReference type="Proteomes" id="UP000677228">
    <property type="component" value="Unassembled WGS sequence"/>
</dbReference>
<sequence length="125" mass="14865">MIKIFKLKQDHVKQMQATTQHIQNKIQTEAIIDIYTTVCEVMPPIIQTMQLFYRILEKQNTNIHVEEHERQDNNRILAETLIIINTLSDRLQLANDHHQKLQTLMTKHNELLIQGTNYLNQQHNE</sequence>
<dbReference type="EMBL" id="CAJOBC010003141">
    <property type="protein sequence ID" value="CAF3769075.1"/>
    <property type="molecule type" value="Genomic_DNA"/>
</dbReference>
<dbReference type="EMBL" id="CAJNOK010000798">
    <property type="protein sequence ID" value="CAF0776158.1"/>
    <property type="molecule type" value="Genomic_DNA"/>
</dbReference>
<evidence type="ECO:0000313" key="4">
    <source>
        <dbReference type="EMBL" id="CAF3769075.1"/>
    </source>
</evidence>
<protein>
    <submittedName>
        <fullName evidence="2">Uncharacterized protein</fullName>
    </submittedName>
</protein>